<feature type="region of interest" description="Disordered" evidence="1">
    <location>
        <begin position="744"/>
        <end position="797"/>
    </location>
</feature>
<dbReference type="OrthoDB" id="2506204at2759"/>
<dbReference type="PANTHER" id="PTHR14905">
    <property type="entry name" value="NG37"/>
    <property type="match status" value="1"/>
</dbReference>
<feature type="region of interest" description="Disordered" evidence="1">
    <location>
        <begin position="667"/>
        <end position="727"/>
    </location>
</feature>
<feature type="region of interest" description="Disordered" evidence="1">
    <location>
        <begin position="598"/>
        <end position="651"/>
    </location>
</feature>
<feature type="compositionally biased region" description="Polar residues" evidence="1">
    <location>
        <begin position="689"/>
        <end position="707"/>
    </location>
</feature>
<dbReference type="Proteomes" id="UP000250266">
    <property type="component" value="Unassembled WGS sequence"/>
</dbReference>
<feature type="compositionally biased region" description="Basic and acidic residues" evidence="1">
    <location>
        <begin position="605"/>
        <end position="614"/>
    </location>
</feature>
<dbReference type="AlphaFoldDB" id="A0A8E2JHA8"/>
<evidence type="ECO:0000313" key="4">
    <source>
        <dbReference type="Proteomes" id="UP000250266"/>
    </source>
</evidence>
<gene>
    <name evidence="3" type="ORF">K432DRAFT_292773</name>
</gene>
<feature type="compositionally biased region" description="Low complexity" evidence="1">
    <location>
        <begin position="744"/>
        <end position="759"/>
    </location>
</feature>
<dbReference type="InterPro" id="IPR052577">
    <property type="entry name" value="VWA7"/>
</dbReference>
<feature type="compositionally biased region" description="Gly residues" evidence="1">
    <location>
        <begin position="780"/>
        <end position="797"/>
    </location>
</feature>
<accession>A0A8E2JHA8</accession>
<keyword evidence="4" id="KW-1185">Reference proteome</keyword>
<keyword evidence="2" id="KW-0732">Signal</keyword>
<sequence length="797" mass="85809">MPSSKCLFLLVVILLVLLPSPAAAFGAGNIASISKVEGHNWRHGDIEDMLKTVACLRGHKWTSMMIKRVYFGNWLRDYSQAVDVGTLKGVQADTIRILVWILAFMSFGYATAEFEVTSERLGTYRPEEHIDNPKDYADNVDARKFDPRLRGPVFPEELAVDPNTGMKNYIANEYGGWATSAGYIKFSFSRSIHYGRMYTHGPSGSRGKEEDLCEALRCLGQGLHCLEDFGAHTNYTELALRELGFTNVFAHTGSATQINLHGKYVFPLVTGTFGGVDFLHSVLGEATDHFTQSEIDEMNVALGDASSSAQKSTSGGSSVTGLTDVLSKIPGTGGLCQEAFALQASADAQAAAVSHARSVGNDPYGNDPYNTSRASIPQQPMTFDAPPGTAGGPPGPGIPGMNPNLDPATIIPKIYPILAFRDKVVRSISAIVAKIPGLEKLIETITERVTLFVLSLLAPFIQPIINAASEQLKLGSSAVVESSANHQYEPWTDPHCTDPTHSLLSKDHFSNVLNEPAGQVAAAILQYVAPRVIYAWDHPDVPVDQVLNDVVRVFHHPAIRDNQCEVHRNMFDVVRRWVDSRSDRGYNLNNLLSSESVKAGKNHSGHSDHSHGQGDHSFPGHGSGGHGSGGHGSGGHGNQQQASSFSIPGMPNVGKISSPFNLLNRPRDVDFDSSTSTSPYLGAHAAPEHTQQTHQWGAFQPYNSQYAGGQPGEPYHGGQFQGGQGAEPSYTVQTAYQQGYEVPYQQPQDQGGYGQMDYQHSGYGGTPGQHDPNAPPLQGHQGGHGGGYSSGYGGTGY</sequence>
<dbReference type="PANTHER" id="PTHR14905:SF7">
    <property type="entry name" value="VON WILLEBRAND FACTOR A DOMAIN-CONTAINING PROTEIN 7"/>
    <property type="match status" value="1"/>
</dbReference>
<dbReference type="InterPro" id="IPR010816">
    <property type="entry name" value="Het-C"/>
</dbReference>
<organism evidence="3 4">
    <name type="scientific">Lepidopterella palustris CBS 459.81</name>
    <dbReference type="NCBI Taxonomy" id="1314670"/>
    <lineage>
        <taxon>Eukaryota</taxon>
        <taxon>Fungi</taxon>
        <taxon>Dikarya</taxon>
        <taxon>Ascomycota</taxon>
        <taxon>Pezizomycotina</taxon>
        <taxon>Dothideomycetes</taxon>
        <taxon>Pleosporomycetidae</taxon>
        <taxon>Mytilinidiales</taxon>
        <taxon>Argynnaceae</taxon>
        <taxon>Lepidopterella</taxon>
    </lineage>
</organism>
<dbReference type="EMBL" id="KV744882">
    <property type="protein sequence ID" value="OCK82640.1"/>
    <property type="molecule type" value="Genomic_DNA"/>
</dbReference>
<proteinExistence type="predicted"/>
<evidence type="ECO:0000256" key="2">
    <source>
        <dbReference type="SAM" id="SignalP"/>
    </source>
</evidence>
<feature type="compositionally biased region" description="Gly residues" evidence="1">
    <location>
        <begin position="621"/>
        <end position="637"/>
    </location>
</feature>
<reference evidence="3 4" key="1">
    <citation type="journal article" date="2016" name="Nat. Commun.">
        <title>Ectomycorrhizal ecology is imprinted in the genome of the dominant symbiotic fungus Cenococcum geophilum.</title>
        <authorList>
            <consortium name="DOE Joint Genome Institute"/>
            <person name="Peter M."/>
            <person name="Kohler A."/>
            <person name="Ohm R.A."/>
            <person name="Kuo A."/>
            <person name="Krutzmann J."/>
            <person name="Morin E."/>
            <person name="Arend M."/>
            <person name="Barry K.W."/>
            <person name="Binder M."/>
            <person name="Choi C."/>
            <person name="Clum A."/>
            <person name="Copeland A."/>
            <person name="Grisel N."/>
            <person name="Haridas S."/>
            <person name="Kipfer T."/>
            <person name="LaButti K."/>
            <person name="Lindquist E."/>
            <person name="Lipzen A."/>
            <person name="Maire R."/>
            <person name="Meier B."/>
            <person name="Mihaltcheva S."/>
            <person name="Molinier V."/>
            <person name="Murat C."/>
            <person name="Poggeler S."/>
            <person name="Quandt C.A."/>
            <person name="Sperisen C."/>
            <person name="Tritt A."/>
            <person name="Tisserant E."/>
            <person name="Crous P.W."/>
            <person name="Henrissat B."/>
            <person name="Nehls U."/>
            <person name="Egli S."/>
            <person name="Spatafora J.W."/>
            <person name="Grigoriev I.V."/>
            <person name="Martin F.M."/>
        </authorList>
    </citation>
    <scope>NUCLEOTIDE SEQUENCE [LARGE SCALE GENOMIC DNA]</scope>
    <source>
        <strain evidence="3 4">CBS 459.81</strain>
    </source>
</reference>
<evidence type="ECO:0000256" key="1">
    <source>
        <dbReference type="SAM" id="MobiDB-lite"/>
    </source>
</evidence>
<feature type="chain" id="PRO_5034034860" evidence="2">
    <location>
        <begin position="25"/>
        <end position="797"/>
    </location>
</feature>
<dbReference type="Pfam" id="PF07217">
    <property type="entry name" value="Het-C"/>
    <property type="match status" value="1"/>
</dbReference>
<evidence type="ECO:0000313" key="3">
    <source>
        <dbReference type="EMBL" id="OCK82640.1"/>
    </source>
</evidence>
<feature type="signal peptide" evidence="2">
    <location>
        <begin position="1"/>
        <end position="24"/>
    </location>
</feature>
<name>A0A8E2JHA8_9PEZI</name>
<protein>
    <submittedName>
        <fullName evidence="3">Heterokaryon incompatibility Het-C</fullName>
    </submittedName>
</protein>